<dbReference type="EMBL" id="LFDV01000002">
    <property type="protein sequence ID" value="KTB47858.1"/>
    <property type="molecule type" value="Genomic_DNA"/>
</dbReference>
<dbReference type="PATRIC" id="fig|1217799.6.peg.725"/>
<dbReference type="Proteomes" id="UP000053947">
    <property type="component" value="Unassembled WGS sequence"/>
</dbReference>
<dbReference type="AlphaFoldDB" id="A0A0W0GH29"/>
<feature type="compositionally biased region" description="Low complexity" evidence="1">
    <location>
        <begin position="674"/>
        <end position="689"/>
    </location>
</feature>
<gene>
    <name evidence="3" type="ORF">DEALK_07030</name>
</gene>
<evidence type="ECO:0000313" key="3">
    <source>
        <dbReference type="EMBL" id="KTB47858.1"/>
    </source>
</evidence>
<dbReference type="InterPro" id="IPR034154">
    <property type="entry name" value="TOPRIM_DnaG/twinkle"/>
</dbReference>
<evidence type="ECO:0000313" key="4">
    <source>
        <dbReference type="Proteomes" id="UP000053947"/>
    </source>
</evidence>
<dbReference type="STRING" id="1217799.DEALK_07030"/>
<protein>
    <recommendedName>
        <fullName evidence="2">DUF3854 domain-containing protein</fullName>
    </recommendedName>
</protein>
<evidence type="ECO:0000256" key="1">
    <source>
        <dbReference type="SAM" id="MobiDB-lite"/>
    </source>
</evidence>
<dbReference type="CDD" id="cd01029">
    <property type="entry name" value="TOPRIM_primases"/>
    <property type="match status" value="1"/>
</dbReference>
<dbReference type="InterPro" id="IPR024385">
    <property type="entry name" value="DUF3854"/>
</dbReference>
<feature type="region of interest" description="Disordered" evidence="1">
    <location>
        <begin position="672"/>
        <end position="767"/>
    </location>
</feature>
<comment type="caution">
    <text evidence="3">The sequence shown here is derived from an EMBL/GenBank/DDBJ whole genome shotgun (WGS) entry which is preliminary data.</text>
</comment>
<sequence>MAMKDMSGEKTASGGVFSEAVPELLESHLKHLLEETGLDLDIIRERKYRSIVCKAELGRFGFAPAQQRVPGLLIPLWGVDGQPAGYQFRSDNPRTNNQGKAVKYELPAGSSNRLDCPPRCQKALGNPKVPLWITEGSKKADALAGRGACAISVTGVWGFKGKNEFGGVTLLADWDHIALKDRQVYLAFDSDIATKEPVKKALSHIAEHLRRKDASLHIVQLPQLEGQQKTGIDDYLLKHSLADAEKLVGEFKLEEEDKEHYVSGFVLRDGTVGEMVVDEDERYFMVSVNGAVRKAYQHETPKVTYLPTQDMLVGHVVHFAPTAAPYDSQARLFSEIQRFIHYYLELPSDFEEIASLYVLLSWVYEFAPSIPYLRVIGDWGTGKTRFLQVVGSICFRPMFASGATTPSPIFRILEQFRGTLVLDEADFKDSTAWAEMVKLLNNGYRPGMPVLRADKENGKWFPRGYQVFGPKLLSTRFPFADEALESRCLTSEMMPLSRDDIPRVLPASFDKEVGILRSKLLTFRLHNLCRLRGKTFGNELLEPNLQPRLQEILIPMKAMLNGDHAMAEALGSFVHRLQESLYARRRESDAGRVLSAMIELVGEGGELTSRSIATRANRLDEEASELTAERVGHLTKRLGFAKDRVGKGRQRLIRWEPERAQRIASMYGMKQDIPVSPEKPSAPSEPSASDTNSADGFEDGFSNRPPAEAKSPDLADGLAESPTNRPPSSKAKLNREADSADGSDGLGGYKRGIDIDDGQEESSMRVK</sequence>
<feature type="domain" description="DUF3854" evidence="2">
    <location>
        <begin position="124"/>
        <end position="240"/>
    </location>
</feature>
<dbReference type="SUPFAM" id="SSF52540">
    <property type="entry name" value="P-loop containing nucleoside triphosphate hydrolases"/>
    <property type="match status" value="1"/>
</dbReference>
<evidence type="ECO:0000259" key="2">
    <source>
        <dbReference type="Pfam" id="PF12965"/>
    </source>
</evidence>
<reference evidence="3 4" key="1">
    <citation type="submission" date="2015-06" db="EMBL/GenBank/DDBJ databases">
        <title>Genome sequence of the organohalide-respiring Dehalogenimonas alkenigignens type strain (IP3-3T).</title>
        <authorList>
            <person name="Key T.A."/>
            <person name="Richmond D.P."/>
            <person name="Bowman K.S."/>
            <person name="Cho Y.-J."/>
            <person name="Chun J."/>
            <person name="da Costa M.S."/>
            <person name="Rainey F.A."/>
            <person name="Moe W.M."/>
        </authorList>
    </citation>
    <scope>NUCLEOTIDE SEQUENCE [LARGE SCALE GENOMIC DNA]</scope>
    <source>
        <strain evidence="3 4">IP3-3</strain>
    </source>
</reference>
<dbReference type="RefSeq" id="WP_244881575.1">
    <property type="nucleotide sequence ID" value="NZ_KQ758903.1"/>
</dbReference>
<organism evidence="3 4">
    <name type="scientific">Dehalogenimonas alkenigignens</name>
    <dbReference type="NCBI Taxonomy" id="1217799"/>
    <lineage>
        <taxon>Bacteria</taxon>
        <taxon>Bacillati</taxon>
        <taxon>Chloroflexota</taxon>
        <taxon>Dehalococcoidia</taxon>
        <taxon>Dehalococcoidales</taxon>
        <taxon>Dehalococcoidaceae</taxon>
        <taxon>Dehalogenimonas</taxon>
    </lineage>
</organism>
<dbReference type="Pfam" id="PF12965">
    <property type="entry name" value="DUF3854"/>
    <property type="match status" value="1"/>
</dbReference>
<accession>A0A0W0GH29</accession>
<keyword evidence="4" id="KW-1185">Reference proteome</keyword>
<dbReference type="InterPro" id="IPR027417">
    <property type="entry name" value="P-loop_NTPase"/>
</dbReference>
<proteinExistence type="predicted"/>
<name>A0A0W0GH29_9CHLR</name>